<dbReference type="Gene3D" id="1.10.472.10">
    <property type="entry name" value="Cyclin-like"/>
    <property type="match status" value="1"/>
</dbReference>
<dbReference type="OrthoDB" id="10540601at2759"/>
<feature type="compositionally biased region" description="Basic residues" evidence="1">
    <location>
        <begin position="592"/>
        <end position="603"/>
    </location>
</feature>
<evidence type="ECO:0000256" key="1">
    <source>
        <dbReference type="SAM" id="MobiDB-lite"/>
    </source>
</evidence>
<dbReference type="STRING" id="1754191.A0A1Y1V0G5"/>
<keyword evidence="4" id="KW-1185">Reference proteome</keyword>
<reference evidence="3 4" key="2">
    <citation type="submission" date="2016-08" db="EMBL/GenBank/DDBJ databases">
        <title>Pervasive Adenine N6-methylation of Active Genes in Fungi.</title>
        <authorList>
            <consortium name="DOE Joint Genome Institute"/>
            <person name="Mondo S.J."/>
            <person name="Dannebaum R.O."/>
            <person name="Kuo R.C."/>
            <person name="Labutti K."/>
            <person name="Haridas S."/>
            <person name="Kuo A."/>
            <person name="Salamov A."/>
            <person name="Ahrendt S.R."/>
            <person name="Lipzen A."/>
            <person name="Sullivan W."/>
            <person name="Andreopoulos W.B."/>
            <person name="Clum A."/>
            <person name="Lindquist E."/>
            <person name="Daum C."/>
            <person name="Ramamoorthy G.K."/>
            <person name="Gryganskyi A."/>
            <person name="Culley D."/>
            <person name="Magnuson J.K."/>
            <person name="James T.Y."/>
            <person name="O'Malley M.A."/>
            <person name="Stajich J.E."/>
            <person name="Spatafora J.W."/>
            <person name="Visel A."/>
            <person name="Grigoriev I.V."/>
        </authorList>
    </citation>
    <scope>NUCLEOTIDE SEQUENCE [LARGE SCALE GENOMIC DNA]</scope>
    <source>
        <strain evidence="4">finn</strain>
    </source>
</reference>
<feature type="compositionally biased region" description="Basic and acidic residues" evidence="1">
    <location>
        <begin position="377"/>
        <end position="392"/>
    </location>
</feature>
<feature type="transmembrane region" description="Helical" evidence="2">
    <location>
        <begin position="148"/>
        <end position="168"/>
    </location>
</feature>
<keyword evidence="2" id="KW-0812">Transmembrane</keyword>
<feature type="compositionally biased region" description="Low complexity" evidence="1">
    <location>
        <begin position="604"/>
        <end position="627"/>
    </location>
</feature>
<dbReference type="AlphaFoldDB" id="A0A1Y1V0G5"/>
<dbReference type="Proteomes" id="UP000193719">
    <property type="component" value="Unassembled WGS sequence"/>
</dbReference>
<evidence type="ECO:0000313" key="3">
    <source>
        <dbReference type="EMBL" id="ORX44559.1"/>
    </source>
</evidence>
<feature type="region of interest" description="Disordered" evidence="1">
    <location>
        <begin position="450"/>
        <end position="477"/>
    </location>
</feature>
<evidence type="ECO:0000256" key="2">
    <source>
        <dbReference type="SAM" id="Phobius"/>
    </source>
</evidence>
<gene>
    <name evidence="3" type="ORF">BCR36DRAFT_415051</name>
</gene>
<accession>A0A1Y1V0G5</accession>
<keyword evidence="2" id="KW-0472">Membrane</keyword>
<feature type="region of interest" description="Disordered" evidence="1">
    <location>
        <begin position="372"/>
        <end position="407"/>
    </location>
</feature>
<feature type="non-terminal residue" evidence="3">
    <location>
        <position position="786"/>
    </location>
</feature>
<organism evidence="3 4">
    <name type="scientific">Piromyces finnis</name>
    <dbReference type="NCBI Taxonomy" id="1754191"/>
    <lineage>
        <taxon>Eukaryota</taxon>
        <taxon>Fungi</taxon>
        <taxon>Fungi incertae sedis</taxon>
        <taxon>Chytridiomycota</taxon>
        <taxon>Chytridiomycota incertae sedis</taxon>
        <taxon>Neocallimastigomycetes</taxon>
        <taxon>Neocallimastigales</taxon>
        <taxon>Neocallimastigaceae</taxon>
        <taxon>Piromyces</taxon>
    </lineage>
</organism>
<comment type="caution">
    <text evidence="3">The sequence shown here is derived from an EMBL/GenBank/DDBJ whole genome shotgun (WGS) entry which is preliminary data.</text>
</comment>
<feature type="region of interest" description="Disordered" evidence="1">
    <location>
        <begin position="1"/>
        <end position="26"/>
    </location>
</feature>
<feature type="region of interest" description="Disordered" evidence="1">
    <location>
        <begin position="587"/>
        <end position="632"/>
    </location>
</feature>
<dbReference type="EMBL" id="MCFH01000045">
    <property type="protein sequence ID" value="ORX44559.1"/>
    <property type="molecule type" value="Genomic_DNA"/>
</dbReference>
<reference evidence="3 4" key="1">
    <citation type="submission" date="2016-08" db="EMBL/GenBank/DDBJ databases">
        <title>Genomes of anaerobic fungi encode conserved fungal cellulosomes for biomass hydrolysis.</title>
        <authorList>
            <consortium name="DOE Joint Genome Institute"/>
            <person name="Haitjema C.H."/>
            <person name="Gilmore S.P."/>
            <person name="Henske J.K."/>
            <person name="Solomon K.V."/>
            <person name="De Groot R."/>
            <person name="Kuo A."/>
            <person name="Mondo S.J."/>
            <person name="Salamov A.A."/>
            <person name="Labutti K."/>
            <person name="Zhao Z."/>
            <person name="Chiniquy J."/>
            <person name="Barry K."/>
            <person name="Brewer H.M."/>
            <person name="Purvine S.O."/>
            <person name="Wright A.T."/>
            <person name="Boxma B."/>
            <person name="Van Alen T."/>
            <person name="Hackstein J.H."/>
            <person name="Baker S.E."/>
            <person name="Grigoriev I.V."/>
            <person name="O'Malley M.A."/>
        </authorList>
    </citation>
    <scope>NUCLEOTIDE SEQUENCE [LARGE SCALE GENOMIC DNA]</scope>
    <source>
        <strain evidence="4">finn</strain>
    </source>
</reference>
<proteinExistence type="predicted"/>
<sequence length="786" mass="91064">MRNKNKNVISLSDKKHGVNKPSSYNQKPFPFQKPGFPIEFIKSTLGFSQKQDYKQRFHEKNSNYNSRTIDVCDENINELKENVKKFGNPEKYIISKISSRKKNDVTESVIDALILVIERIWPDECTLDANSGTKNIFENTSLRMYITYILYQSKVSLFIVYCSLIYLIKVGTEARKRIKNGNLIQKKSRIISNLSELKEEEFESLRKNNVKIPSYMFRNYINEQQLENQVGDYNSSSSSSSNSNSINKISSSVIDNESNINQEMMTIDSAIRKYHLYDSSINQKKSLFSSLSSFIPQFSGYEDLQCFKVPSNSLNYPKRMVNSLKNKYSDLENKMYSKMMTSLSKAYKLKEVASSSNPMNFLLGSLDDNINTSSKNNETKNNSDEESFHDNYDETENDDDDDYDYETDTENYYCNNIARKSLSAASSIKSLSTSLSSSIIDNISYLKQSFDGSGGEKRSRSKTQSSKNSSKSSYDENNFYSKQSYEHNIINNLDNSNSIQQTYNFTKTTDNNRRNNDCSFSSNDNHEINKFSSLSYESNTKDINISKSLTNNSNKINIIDKKILKKLKNEQYNRLSKSISNLIQYNKSNNKNNKHNNRNKHSHNYNNTNTNTNTNSNHNNNKNNNSNEKNELNDFNEFNEDFEFNNSSKLLPFSGRHAILACLILCSKFYYDNDVLMIKNKFWQTFCGLSNNSLNYIQSKILDLLNYNLVIEVDRFSRFAGVMLTYTNLKNKVYFSQPYLTYKRRSIHLDILLTIALSESEQLQSSLVKSVNKFKKHIKDWQNYLN</sequence>
<name>A0A1Y1V0G5_9FUNG</name>
<feature type="compositionally biased region" description="Low complexity" evidence="1">
    <location>
        <begin position="462"/>
        <end position="472"/>
    </location>
</feature>
<feature type="compositionally biased region" description="Polar residues" evidence="1">
    <location>
        <begin position="1"/>
        <end position="10"/>
    </location>
</feature>
<protein>
    <submittedName>
        <fullName evidence="3">Uncharacterized protein</fullName>
    </submittedName>
</protein>
<evidence type="ECO:0000313" key="4">
    <source>
        <dbReference type="Proteomes" id="UP000193719"/>
    </source>
</evidence>
<keyword evidence="2" id="KW-1133">Transmembrane helix</keyword>
<feature type="compositionally biased region" description="Acidic residues" evidence="1">
    <location>
        <begin position="393"/>
        <end position="407"/>
    </location>
</feature>